<organism evidence="1 3">
    <name type="scientific">Pisolithus tinctorius Marx 270</name>
    <dbReference type="NCBI Taxonomy" id="870435"/>
    <lineage>
        <taxon>Eukaryota</taxon>
        <taxon>Fungi</taxon>
        <taxon>Dikarya</taxon>
        <taxon>Basidiomycota</taxon>
        <taxon>Agaricomycotina</taxon>
        <taxon>Agaricomycetes</taxon>
        <taxon>Agaricomycetidae</taxon>
        <taxon>Boletales</taxon>
        <taxon>Sclerodermatineae</taxon>
        <taxon>Pisolithaceae</taxon>
        <taxon>Pisolithus</taxon>
    </lineage>
</organism>
<evidence type="ECO:0000313" key="2">
    <source>
        <dbReference type="EMBL" id="KIO09241.1"/>
    </source>
</evidence>
<evidence type="ECO:0000313" key="3">
    <source>
        <dbReference type="Proteomes" id="UP000054217"/>
    </source>
</evidence>
<name>A0A0C3KHZ9_PISTI</name>
<accession>A0A0C3KHZ9</accession>
<gene>
    <name evidence="1" type="ORF">M404DRAFT_308683</name>
    <name evidence="2" type="ORF">M404DRAFT_309090</name>
</gene>
<proteinExistence type="predicted"/>
<dbReference type="Proteomes" id="UP000054217">
    <property type="component" value="Unassembled WGS sequence"/>
</dbReference>
<reference evidence="3" key="2">
    <citation type="submission" date="2015-01" db="EMBL/GenBank/DDBJ databases">
        <title>Evolutionary Origins and Diversification of the Mycorrhizal Mutualists.</title>
        <authorList>
            <consortium name="DOE Joint Genome Institute"/>
            <consortium name="Mycorrhizal Genomics Consortium"/>
            <person name="Kohler A."/>
            <person name="Kuo A."/>
            <person name="Nagy L.G."/>
            <person name="Floudas D."/>
            <person name="Copeland A."/>
            <person name="Barry K.W."/>
            <person name="Cichocki N."/>
            <person name="Veneault-Fourrey C."/>
            <person name="LaButti K."/>
            <person name="Lindquist E.A."/>
            <person name="Lipzen A."/>
            <person name="Lundell T."/>
            <person name="Morin E."/>
            <person name="Murat C."/>
            <person name="Riley R."/>
            <person name="Ohm R."/>
            <person name="Sun H."/>
            <person name="Tunlid A."/>
            <person name="Henrissat B."/>
            <person name="Grigoriev I.V."/>
            <person name="Hibbett D.S."/>
            <person name="Martin F."/>
        </authorList>
    </citation>
    <scope>NUCLEOTIDE SEQUENCE [LARGE SCALE GENOMIC DNA]</scope>
    <source>
        <strain evidence="2 3">Marx 270</strain>
    </source>
</reference>
<reference evidence="1" key="3">
    <citation type="submission" date="2015-02" db="EMBL/GenBank/DDBJ databases">
        <title>Evolutionary Origins and Diversification of the Mycorrhizal Mutualists.</title>
        <authorList>
            <consortium name="DOE Joint Genome Institute"/>
            <consortium name="Mycorrhizal Genomics Consortium"/>
            <person name="Kohler A."/>
            <person name="Kuo A."/>
            <person name="Nagy L.G."/>
            <person name="Floudas D."/>
            <person name="Copeland A."/>
            <person name="Barry K.W."/>
            <person name="Cichocki N."/>
            <person name="Veneault-Fourrey C."/>
            <person name="LaButti K."/>
            <person name="Lindquist E.A."/>
            <person name="Lipzen A."/>
            <person name="Lundell T."/>
            <person name="Morin E."/>
            <person name="Murat C."/>
            <person name="Riley R."/>
            <person name="Ohm R."/>
            <person name="Sun H."/>
            <person name="Tunlid A."/>
            <person name="Henrissat B."/>
            <person name="Grigoriev I.V."/>
            <person name="Hibbett D.S."/>
            <person name="Martin F."/>
        </authorList>
    </citation>
    <scope>NUCLEOTIDE SEQUENCE</scope>
    <source>
        <strain evidence="1 3">Marx 270</strain>
    </source>
</reference>
<dbReference type="EMBL" id="KN831955">
    <property type="protein sequence ID" value="KIO09241.1"/>
    <property type="molecule type" value="Genomic_DNA"/>
</dbReference>
<keyword evidence="3" id="KW-1185">Reference proteome</keyword>
<sequence length="137" mass="16043">MQRWVQQGDTRGCAQLEEVHVSGDGRQIVRCAAVPRCWYTVYTCYIARHSMVSNVRRSSHPVIVCNHSEAVQCGTRFTRYMFAYTPVVHKTERRVEKSKWKDILAEGKRTFHYRSKCEEKIHEATHERTDQVGVNTR</sequence>
<evidence type="ECO:0000313" key="1">
    <source>
        <dbReference type="EMBL" id="KIO09217.1"/>
    </source>
</evidence>
<dbReference type="EMBL" id="KN831955">
    <property type="protein sequence ID" value="KIO09217.1"/>
    <property type="molecule type" value="Genomic_DNA"/>
</dbReference>
<protein>
    <submittedName>
        <fullName evidence="1">Uncharacterized protein</fullName>
    </submittedName>
</protein>
<dbReference type="HOGENOM" id="CLU_1865934_0_0_1"/>
<dbReference type="AlphaFoldDB" id="A0A0C3KHZ9"/>
<reference evidence="1 3" key="1">
    <citation type="submission" date="2014-04" db="EMBL/GenBank/DDBJ databases">
        <authorList>
            <consortium name="DOE Joint Genome Institute"/>
            <person name="Kuo A."/>
            <person name="Kohler A."/>
            <person name="Costa M.D."/>
            <person name="Nagy L.G."/>
            <person name="Floudas D."/>
            <person name="Copeland A."/>
            <person name="Barry K.W."/>
            <person name="Cichocki N."/>
            <person name="Veneault-Fourrey C."/>
            <person name="LaButti K."/>
            <person name="Lindquist E.A."/>
            <person name="Lipzen A."/>
            <person name="Lundell T."/>
            <person name="Morin E."/>
            <person name="Murat C."/>
            <person name="Sun H."/>
            <person name="Tunlid A."/>
            <person name="Henrissat B."/>
            <person name="Grigoriev I.V."/>
            <person name="Hibbett D.S."/>
            <person name="Martin F."/>
            <person name="Nordberg H.P."/>
            <person name="Cantor M.N."/>
            <person name="Hua S.X."/>
        </authorList>
    </citation>
    <scope>NUCLEOTIDE SEQUENCE [LARGE SCALE GENOMIC DNA]</scope>
    <source>
        <strain evidence="1 3">Marx 270</strain>
    </source>
</reference>